<dbReference type="Gene3D" id="1.20.1640.10">
    <property type="entry name" value="Multidrug efflux transporter AcrB transmembrane domain"/>
    <property type="match status" value="2"/>
</dbReference>
<dbReference type="PANTHER" id="PTHR33406">
    <property type="entry name" value="MEMBRANE PROTEIN MJ1562-RELATED"/>
    <property type="match status" value="1"/>
</dbReference>
<feature type="transmembrane region" description="Helical" evidence="6">
    <location>
        <begin position="400"/>
        <end position="419"/>
    </location>
</feature>
<evidence type="ECO:0000256" key="1">
    <source>
        <dbReference type="ARBA" id="ARBA00004651"/>
    </source>
</evidence>
<evidence type="ECO:0000256" key="4">
    <source>
        <dbReference type="ARBA" id="ARBA00022989"/>
    </source>
</evidence>
<protein>
    <submittedName>
        <fullName evidence="8">Unannotated protein</fullName>
    </submittedName>
</protein>
<evidence type="ECO:0000313" key="8">
    <source>
        <dbReference type="EMBL" id="CAB4936027.1"/>
    </source>
</evidence>
<dbReference type="InterPro" id="IPR004869">
    <property type="entry name" value="MMPL_dom"/>
</dbReference>
<dbReference type="InterPro" id="IPR000731">
    <property type="entry name" value="SSD"/>
</dbReference>
<keyword evidence="5 6" id="KW-0472">Membrane</keyword>
<accession>A0A6J7J0A0</accession>
<proteinExistence type="predicted"/>
<feature type="transmembrane region" description="Helical" evidence="6">
    <location>
        <begin position="351"/>
        <end position="372"/>
    </location>
</feature>
<evidence type="ECO:0000256" key="3">
    <source>
        <dbReference type="ARBA" id="ARBA00022692"/>
    </source>
</evidence>
<comment type="subcellular location">
    <subcellularLocation>
        <location evidence="1">Cell membrane</location>
        <topology evidence="1">Multi-pass membrane protein</topology>
    </subcellularLocation>
</comment>
<reference evidence="8" key="1">
    <citation type="submission" date="2020-05" db="EMBL/GenBank/DDBJ databases">
        <authorList>
            <person name="Chiriac C."/>
            <person name="Salcher M."/>
            <person name="Ghai R."/>
            <person name="Kavagutti S V."/>
        </authorList>
    </citation>
    <scope>NUCLEOTIDE SEQUENCE</scope>
</reference>
<feature type="transmembrane region" description="Helical" evidence="6">
    <location>
        <begin position="758"/>
        <end position="778"/>
    </location>
</feature>
<dbReference type="PRINTS" id="PR00702">
    <property type="entry name" value="ACRIFLAVINRP"/>
</dbReference>
<keyword evidence="3 6" id="KW-0812">Transmembrane</keyword>
<feature type="transmembrane region" description="Helical" evidence="6">
    <location>
        <begin position="707"/>
        <end position="725"/>
    </location>
</feature>
<dbReference type="PROSITE" id="PS50156">
    <property type="entry name" value="SSD"/>
    <property type="match status" value="2"/>
</dbReference>
<dbReference type="PANTHER" id="PTHR33406:SF13">
    <property type="entry name" value="MEMBRANE PROTEIN YDFJ"/>
    <property type="match status" value="1"/>
</dbReference>
<feature type="transmembrane region" description="Helical" evidence="6">
    <location>
        <begin position="506"/>
        <end position="527"/>
    </location>
</feature>
<feature type="domain" description="SSD" evidence="7">
    <location>
        <begin position="766"/>
        <end position="857"/>
    </location>
</feature>
<evidence type="ECO:0000256" key="5">
    <source>
        <dbReference type="ARBA" id="ARBA00023136"/>
    </source>
</evidence>
<feature type="transmembrane region" description="Helical" evidence="6">
    <location>
        <begin position="425"/>
        <end position="447"/>
    </location>
</feature>
<evidence type="ECO:0000256" key="2">
    <source>
        <dbReference type="ARBA" id="ARBA00022475"/>
    </source>
</evidence>
<feature type="transmembrane region" description="Helical" evidence="6">
    <location>
        <begin position="328"/>
        <end position="345"/>
    </location>
</feature>
<dbReference type="Pfam" id="PF03176">
    <property type="entry name" value="MMPL"/>
    <property type="match status" value="2"/>
</dbReference>
<dbReference type="InterPro" id="IPR050545">
    <property type="entry name" value="Mycobact_MmpL"/>
</dbReference>
<feature type="transmembrane region" description="Helical" evidence="6">
    <location>
        <begin position="303"/>
        <end position="321"/>
    </location>
</feature>
<feature type="domain" description="SSD" evidence="7">
    <location>
        <begin position="326"/>
        <end position="450"/>
    </location>
</feature>
<dbReference type="EMBL" id="CAFBMX010000007">
    <property type="protein sequence ID" value="CAB4936027.1"/>
    <property type="molecule type" value="Genomic_DNA"/>
</dbReference>
<gene>
    <name evidence="8" type="ORF">UFOPK3674_01480</name>
</gene>
<organism evidence="8">
    <name type="scientific">freshwater metagenome</name>
    <dbReference type="NCBI Taxonomy" id="449393"/>
    <lineage>
        <taxon>unclassified sequences</taxon>
        <taxon>metagenomes</taxon>
        <taxon>ecological metagenomes</taxon>
    </lineage>
</organism>
<evidence type="ECO:0000259" key="7">
    <source>
        <dbReference type="PROSITE" id="PS50156"/>
    </source>
</evidence>
<feature type="transmembrane region" description="Helical" evidence="6">
    <location>
        <begin position="834"/>
        <end position="858"/>
    </location>
</feature>
<name>A0A6J7J0A0_9ZZZZ</name>
<dbReference type="GO" id="GO:0005886">
    <property type="term" value="C:plasma membrane"/>
    <property type="evidence" value="ECO:0007669"/>
    <property type="project" value="UniProtKB-SubCell"/>
</dbReference>
<dbReference type="InterPro" id="IPR001036">
    <property type="entry name" value="Acrflvin-R"/>
</dbReference>
<dbReference type="SUPFAM" id="SSF82866">
    <property type="entry name" value="Multidrug efflux transporter AcrB transmembrane domain"/>
    <property type="match status" value="2"/>
</dbReference>
<dbReference type="GO" id="GO:0022857">
    <property type="term" value="F:transmembrane transporter activity"/>
    <property type="evidence" value="ECO:0007669"/>
    <property type="project" value="InterPro"/>
</dbReference>
<feature type="transmembrane region" description="Helical" evidence="6">
    <location>
        <begin position="799"/>
        <end position="822"/>
    </location>
</feature>
<evidence type="ECO:0000256" key="6">
    <source>
        <dbReference type="SAM" id="Phobius"/>
    </source>
</evidence>
<dbReference type="AlphaFoldDB" id="A0A6J7J0A0"/>
<keyword evidence="2" id="KW-1003">Cell membrane</keyword>
<sequence>MIGGLLSAIMALAVRRPLMVAAGVLVLALGGGVLALRLEPSADIETLVGSSTPGFAATQELQRRFGDDAVYVVVREPVSEVVLTADLARVLGLEGCLSGNVPAGATPPGGRAGPCGRLARTRPAKVVFGPGTFLNTAVTQIGEQLTATVAAQQRKSAAAGNAAERLARAQGKTPQEAQQLAAQARKLVEAQFVRDLLAIALRYGITSAPRLDDPTFIQRLVFDPARPAGTPKTRFASIFPSSSGALIQVRLRSGLTEEQRRRAIADIRAAAAMPRWGLSKGDYAVTGAPVVIQELSRSISRSIIVLLGAALLIMALTLLLVFRARLRLLPLVVALAALALTFGLMELLGIALTMAAVAVIPILIGLAVDYAIQLQARLQETGLPLAAAAPTAARRGAPTIVLAAAATAAGFLILAASPVPMVRNFGILLVAGIAFALACALTLGVALQTLAERRAARRAAGGRARALIAPVAAAWRGAEAIVAGSRPWRFLRSAGRRTCARALRAALTRPAVTLAVAATLAVGGWALEPATRVESDIQRLVPQGLPALRDLQDLQRVSGIGGEVTVLIEGQNITDPKVVTWMTDYQRRILRALRYSEQAGCGRSDICPAFSLPDLFTTKASLASQERIEGLLDAVPAYFSQNVITPDRRAAALSFGLRLMPLERQLGVLQRMERELDPPVGVRARLAGLPVLAAQANDRIASPWRRLATLLGGLLLVAVVLLAALRSLRRALLPLVPIVLATGWAALAVFLTRIPLNPLSVMLSALVIAIATEFSVLLSERYRAERAGGYGVHDALQRTYSSTGAAVAASGVTAIAGFAVLIVSDIRMLRDFGIVTVLDLAVALVGVLLVLPAVLVLAERLPAVKRRQAAATSRGVPSA</sequence>
<feature type="transmembrane region" description="Helical" evidence="6">
    <location>
        <begin position="732"/>
        <end position="752"/>
    </location>
</feature>
<keyword evidence="4 6" id="KW-1133">Transmembrane helix</keyword>